<dbReference type="Proteomes" id="UP000419743">
    <property type="component" value="Unassembled WGS sequence"/>
</dbReference>
<evidence type="ECO:0000313" key="1">
    <source>
        <dbReference type="EMBL" id="VZO36734.1"/>
    </source>
</evidence>
<organism evidence="1 2">
    <name type="scientific">Occultella aeris</name>
    <dbReference type="NCBI Taxonomy" id="2761496"/>
    <lineage>
        <taxon>Bacteria</taxon>
        <taxon>Bacillati</taxon>
        <taxon>Actinomycetota</taxon>
        <taxon>Actinomycetes</taxon>
        <taxon>Micrococcales</taxon>
        <taxon>Ruaniaceae</taxon>
        <taxon>Occultella</taxon>
    </lineage>
</organism>
<dbReference type="EMBL" id="CACRYJ010000025">
    <property type="protein sequence ID" value="VZO36734.1"/>
    <property type="molecule type" value="Genomic_DNA"/>
</dbReference>
<reference evidence="1 2" key="1">
    <citation type="submission" date="2019-11" db="EMBL/GenBank/DDBJ databases">
        <authorList>
            <person name="Criscuolo A."/>
        </authorList>
    </citation>
    <scope>NUCLEOTIDE SEQUENCE [LARGE SCALE GENOMIC DNA]</scope>
    <source>
        <strain evidence="1">CIP111667</strain>
    </source>
</reference>
<protein>
    <recommendedName>
        <fullName evidence="3">SAF domain-containing protein</fullName>
    </recommendedName>
</protein>
<comment type="caution">
    <text evidence="1">The sequence shown here is derived from an EMBL/GenBank/DDBJ whole genome shotgun (WGS) entry which is preliminary data.</text>
</comment>
<accession>A0A7M4DIG1</accession>
<dbReference type="AlphaFoldDB" id="A0A7M4DIG1"/>
<evidence type="ECO:0000313" key="2">
    <source>
        <dbReference type="Proteomes" id="UP000419743"/>
    </source>
</evidence>
<gene>
    <name evidence="1" type="ORF">HALOF300_01913</name>
</gene>
<evidence type="ECO:0008006" key="3">
    <source>
        <dbReference type="Google" id="ProtNLM"/>
    </source>
</evidence>
<proteinExistence type="predicted"/>
<keyword evidence="2" id="KW-1185">Reference proteome</keyword>
<sequence length="169" mass="16615">MTGTLPAGSVLTAADMEVRQVRDPPPETVPLAEAVGAPLAIGVSPGMPVVPTLLVGPGLAAAAPADTVVVPIRLADPALAQLVRVGDLLDLYLAPVDSGGQVLESELITSGALVLSRVDAQEADASLFGGTAPAGATGVVIAAVAAQDAARVSGASAVAPFRAVLVDRD</sequence>
<name>A0A7M4DIG1_9MICO</name>